<accession>A0A1X2HVM6</accession>
<feature type="region of interest" description="Disordered" evidence="3">
    <location>
        <begin position="770"/>
        <end position="791"/>
    </location>
</feature>
<dbReference type="InterPro" id="IPR002885">
    <property type="entry name" value="PPR_rpt"/>
</dbReference>
<feature type="repeat" description="PPR" evidence="2">
    <location>
        <begin position="391"/>
        <end position="425"/>
    </location>
</feature>
<dbReference type="OMA" id="MNENRVE"/>
<dbReference type="Gene3D" id="1.25.40.10">
    <property type="entry name" value="Tetratricopeptide repeat domain"/>
    <property type="match status" value="4"/>
</dbReference>
<dbReference type="OrthoDB" id="185373at2759"/>
<evidence type="ECO:0000313" key="4">
    <source>
        <dbReference type="EMBL" id="ORZ03148.1"/>
    </source>
</evidence>
<evidence type="ECO:0008006" key="6">
    <source>
        <dbReference type="Google" id="ProtNLM"/>
    </source>
</evidence>
<feature type="repeat" description="PPR" evidence="2">
    <location>
        <begin position="699"/>
        <end position="733"/>
    </location>
</feature>
<dbReference type="Pfam" id="PF13041">
    <property type="entry name" value="PPR_2"/>
    <property type="match status" value="2"/>
</dbReference>
<feature type="repeat" description="PPR" evidence="2">
    <location>
        <begin position="356"/>
        <end position="390"/>
    </location>
</feature>
<dbReference type="AlphaFoldDB" id="A0A1X2HVM6"/>
<proteinExistence type="predicted"/>
<evidence type="ECO:0000313" key="5">
    <source>
        <dbReference type="Proteomes" id="UP000242180"/>
    </source>
</evidence>
<organism evidence="4 5">
    <name type="scientific">Syncephalastrum racemosum</name>
    <name type="common">Filamentous fungus</name>
    <dbReference type="NCBI Taxonomy" id="13706"/>
    <lineage>
        <taxon>Eukaryota</taxon>
        <taxon>Fungi</taxon>
        <taxon>Fungi incertae sedis</taxon>
        <taxon>Mucoromycota</taxon>
        <taxon>Mucoromycotina</taxon>
        <taxon>Mucoromycetes</taxon>
        <taxon>Mucorales</taxon>
        <taxon>Syncephalastraceae</taxon>
        <taxon>Syncephalastrum</taxon>
    </lineage>
</organism>
<keyword evidence="1" id="KW-0677">Repeat</keyword>
<dbReference type="STRING" id="13706.A0A1X2HVM6"/>
<feature type="region of interest" description="Disordered" evidence="3">
    <location>
        <begin position="97"/>
        <end position="126"/>
    </location>
</feature>
<protein>
    <recommendedName>
        <fullName evidence="6">Pentacotripeptide-repeat region of PRORP domain-containing protein</fullName>
    </recommendedName>
</protein>
<evidence type="ECO:0000256" key="3">
    <source>
        <dbReference type="SAM" id="MobiDB-lite"/>
    </source>
</evidence>
<feature type="repeat" description="PPR" evidence="2">
    <location>
        <begin position="665"/>
        <end position="698"/>
    </location>
</feature>
<reference evidence="4 5" key="1">
    <citation type="submission" date="2016-07" db="EMBL/GenBank/DDBJ databases">
        <title>Pervasive Adenine N6-methylation of Active Genes in Fungi.</title>
        <authorList>
            <consortium name="DOE Joint Genome Institute"/>
            <person name="Mondo S.J."/>
            <person name="Dannebaum R.O."/>
            <person name="Kuo R.C."/>
            <person name="Labutti K."/>
            <person name="Haridas S."/>
            <person name="Kuo A."/>
            <person name="Salamov A."/>
            <person name="Ahrendt S.R."/>
            <person name="Lipzen A."/>
            <person name="Sullivan W."/>
            <person name="Andreopoulos W.B."/>
            <person name="Clum A."/>
            <person name="Lindquist E."/>
            <person name="Daum C."/>
            <person name="Ramamoorthy G.K."/>
            <person name="Gryganskyi A."/>
            <person name="Culley D."/>
            <person name="Magnuson J.K."/>
            <person name="James T.Y."/>
            <person name="O'Malley M.A."/>
            <person name="Stajich J.E."/>
            <person name="Spatafora J.W."/>
            <person name="Visel A."/>
            <person name="Grigoriev I.V."/>
        </authorList>
    </citation>
    <scope>NUCLEOTIDE SEQUENCE [LARGE SCALE GENOMIC DNA]</scope>
    <source>
        <strain evidence="4 5">NRRL 2496</strain>
    </source>
</reference>
<gene>
    <name evidence="4" type="ORF">BCR43DRAFT_482827</name>
</gene>
<keyword evidence="5" id="KW-1185">Reference proteome</keyword>
<dbReference type="SUPFAM" id="SSF48452">
    <property type="entry name" value="TPR-like"/>
    <property type="match status" value="1"/>
</dbReference>
<dbReference type="EMBL" id="MCGN01000001">
    <property type="protein sequence ID" value="ORZ03148.1"/>
    <property type="molecule type" value="Genomic_DNA"/>
</dbReference>
<evidence type="ECO:0000256" key="1">
    <source>
        <dbReference type="ARBA" id="ARBA00022737"/>
    </source>
</evidence>
<dbReference type="InParanoid" id="A0A1X2HVM6"/>
<sequence length="791" mass="89840">MSSVLTRPACRTRNAATTACKTHVHAHSPATNVNAWTPCLFKPTRHLHRLAPCIAAATADGNSSTQQHFNLSVMWFLAARCARRNGTNNAFQRTCRSIHQKHQQRQRSTSSSLASSNPAVLSGASAPRSEYTLDRRFHPRNISPSTDLDALFNYIDLHGNVLSPLLVFRMLRSALYQSTHYSSGHAWRIYSLIRQRKLDRHMTVNHYGNLLNILKYSKADHTVQRMLSVLEHMRYNNVDISSLCYSQVLFAMARHKDPLNAYATIKRMLHDDVPVTSSHYTSLALSASQTNDDRLIRKISDTLAVASRVHAVAIEPDACSVIVSALSRIPGCKIMDILAFMEAVNCVDLPGVQRHNVQVYTSLISALGRLGNPDKAKKLFEDMLQRNIIPTTETYTALVEVYSRAGNFDEALRIWRRFKAKNFKTDQALATAVLTNAIRHQRYDLVQQLVNDCIERAGEGDDKFRAALMWAKAREDLDEARVLLGDLYAENKDYVNAVMVNHLVIGEGLAGRRDKVYESHALHKQLDPANEPSPMSQHHFINALFLCQDVPGALLAFVRMRNRGVPDDITKAMIIRGLVHNNEVELAFRLFRIFQRDSLYMTIRSYTSLLKTYVLKKTSVETRRRFEKHWPELEQAIAPASDMTPVRPKVPYLMFRELTGFHEPNVYSYTTLIASYAKVNILRALSIFQHMCRKGVSPNIQTYTVLLQGCSIFRNGDTAVVLYRHMQETGLQPNAATWYYLIKAMKRSRIEQKQVDLAIQAAEADVGDSWRTRGKPYKKKRTKIQDRPTSS</sequence>
<comment type="caution">
    <text evidence="4">The sequence shown here is derived from an EMBL/GenBank/DDBJ whole genome shotgun (WGS) entry which is preliminary data.</text>
</comment>
<feature type="compositionally biased region" description="Basic residues" evidence="3">
    <location>
        <begin position="772"/>
        <end position="782"/>
    </location>
</feature>
<dbReference type="PROSITE" id="PS51375">
    <property type="entry name" value="PPR"/>
    <property type="match status" value="4"/>
</dbReference>
<dbReference type="PANTHER" id="PTHR47939:SF13">
    <property type="entry name" value="OS03G0201400 PROTEIN"/>
    <property type="match status" value="1"/>
</dbReference>
<evidence type="ECO:0000256" key="2">
    <source>
        <dbReference type="PROSITE-ProRule" id="PRU00708"/>
    </source>
</evidence>
<dbReference type="NCBIfam" id="TIGR00756">
    <property type="entry name" value="PPR"/>
    <property type="match status" value="4"/>
</dbReference>
<dbReference type="InterPro" id="IPR011990">
    <property type="entry name" value="TPR-like_helical_dom_sf"/>
</dbReference>
<feature type="compositionally biased region" description="Low complexity" evidence="3">
    <location>
        <begin position="108"/>
        <end position="122"/>
    </location>
</feature>
<dbReference type="InterPro" id="IPR050667">
    <property type="entry name" value="PPR-containing_protein"/>
</dbReference>
<name>A0A1X2HVM6_SYNRA</name>
<dbReference type="Proteomes" id="UP000242180">
    <property type="component" value="Unassembled WGS sequence"/>
</dbReference>
<dbReference type="PANTHER" id="PTHR47939">
    <property type="entry name" value="MEMBRANE-ASSOCIATED SALT-INDUCIBLE PROTEIN-LIKE"/>
    <property type="match status" value="1"/>
</dbReference>